<reference evidence="1 2" key="1">
    <citation type="journal article" date="2016" name="G3 (Bethesda)">
        <title>First Draft Assembly and Annotation of the Genome of a California Endemic Oak Quercus lobata Nee (Fagaceae).</title>
        <authorList>
            <person name="Sork V.L."/>
            <person name="Fitz-Gibbon S.T."/>
            <person name="Puiu D."/>
            <person name="Crepeau M."/>
            <person name="Gugger P.F."/>
            <person name="Sherman R."/>
            <person name="Stevens K."/>
            <person name="Langley C.H."/>
            <person name="Pellegrini M."/>
            <person name="Salzberg S.L."/>
        </authorList>
    </citation>
    <scope>NUCLEOTIDE SEQUENCE [LARGE SCALE GENOMIC DNA]</scope>
    <source>
        <strain evidence="1 2">cv. SW786</strain>
    </source>
</reference>
<dbReference type="Proteomes" id="UP000594261">
    <property type="component" value="Chromosome 4"/>
</dbReference>
<evidence type="ECO:0000313" key="1">
    <source>
        <dbReference type="EnsemblPlants" id="QL04p019478:mrna:CDS:1"/>
    </source>
</evidence>
<keyword evidence="2" id="KW-1185">Reference proteome</keyword>
<proteinExistence type="predicted"/>
<dbReference type="Gramene" id="QL04p019478:mrna">
    <property type="protein sequence ID" value="QL04p019478:mrna:CDS:1"/>
    <property type="gene ID" value="QL04p019478"/>
</dbReference>
<accession>A0A7N2LD41</accession>
<dbReference type="EMBL" id="LRBV02000004">
    <property type="status" value="NOT_ANNOTATED_CDS"/>
    <property type="molecule type" value="Genomic_DNA"/>
</dbReference>
<dbReference type="OMA" id="LENTMKC"/>
<protein>
    <recommendedName>
        <fullName evidence="3">F-box associated domain-containing protein</fullName>
    </recommendedName>
</protein>
<evidence type="ECO:0008006" key="3">
    <source>
        <dbReference type="Google" id="ProtNLM"/>
    </source>
</evidence>
<dbReference type="AlphaFoldDB" id="A0A7N2LD41"/>
<dbReference type="InParanoid" id="A0A7N2LD41"/>
<reference evidence="1" key="2">
    <citation type="submission" date="2021-01" db="UniProtKB">
        <authorList>
            <consortium name="EnsemblPlants"/>
        </authorList>
    </citation>
    <scope>IDENTIFICATION</scope>
</reference>
<name>A0A7N2LD41_QUELO</name>
<dbReference type="EnsemblPlants" id="QL04p019478:mrna">
    <property type="protein sequence ID" value="QL04p019478:mrna:CDS:1"/>
    <property type="gene ID" value="QL04p019478"/>
</dbReference>
<evidence type="ECO:0000313" key="2">
    <source>
        <dbReference type="Proteomes" id="UP000594261"/>
    </source>
</evidence>
<sequence length="149" mass="16664">MDNMSCALVLSFDLGDEVFRVISVPTGTSTTDYVRISVTGGSLSLLCHDPLENTMKCCSIWVMKEYGVADSWTKHFTVDFNRGLLLGLQKNGNILVETELAGLLLHQISSYDPESRQIKNLGISGRQFMFCVENYMENLVLLDKPNDSF</sequence>
<organism evidence="1 2">
    <name type="scientific">Quercus lobata</name>
    <name type="common">Valley oak</name>
    <dbReference type="NCBI Taxonomy" id="97700"/>
    <lineage>
        <taxon>Eukaryota</taxon>
        <taxon>Viridiplantae</taxon>
        <taxon>Streptophyta</taxon>
        <taxon>Embryophyta</taxon>
        <taxon>Tracheophyta</taxon>
        <taxon>Spermatophyta</taxon>
        <taxon>Magnoliopsida</taxon>
        <taxon>eudicotyledons</taxon>
        <taxon>Gunneridae</taxon>
        <taxon>Pentapetalae</taxon>
        <taxon>rosids</taxon>
        <taxon>fabids</taxon>
        <taxon>Fagales</taxon>
        <taxon>Fagaceae</taxon>
        <taxon>Quercus</taxon>
    </lineage>
</organism>